<gene>
    <name evidence="3" type="ORF">AB2L27_04985</name>
</gene>
<name>A0ABV4GZS8_9ACTN</name>
<comment type="caution">
    <text evidence="3">The sequence shown here is derived from an EMBL/GenBank/DDBJ whole genome shotgun (WGS) entry which is preliminary data.</text>
</comment>
<proteinExistence type="predicted"/>
<dbReference type="Proteomes" id="UP001565927">
    <property type="component" value="Unassembled WGS sequence"/>
</dbReference>
<keyword evidence="2" id="KW-1133">Transmembrane helix</keyword>
<evidence type="ECO:0000256" key="2">
    <source>
        <dbReference type="SAM" id="Phobius"/>
    </source>
</evidence>
<accession>A0ABV4GZS8</accession>
<feature type="transmembrane region" description="Helical" evidence="2">
    <location>
        <begin position="558"/>
        <end position="576"/>
    </location>
</feature>
<keyword evidence="2" id="KW-0812">Transmembrane</keyword>
<feature type="region of interest" description="Disordered" evidence="1">
    <location>
        <begin position="26"/>
        <end position="64"/>
    </location>
</feature>
<feature type="transmembrane region" description="Helical" evidence="2">
    <location>
        <begin position="206"/>
        <end position="225"/>
    </location>
</feature>
<feature type="transmembrane region" description="Helical" evidence="2">
    <location>
        <begin position="349"/>
        <end position="371"/>
    </location>
</feature>
<keyword evidence="3" id="KW-0418">Kinase</keyword>
<keyword evidence="2" id="KW-0472">Membrane</keyword>
<protein>
    <submittedName>
        <fullName evidence="3">Serine/threonine protein kinase</fullName>
    </submittedName>
</protein>
<feature type="transmembrane region" description="Helical" evidence="2">
    <location>
        <begin position="400"/>
        <end position="418"/>
    </location>
</feature>
<evidence type="ECO:0000256" key="1">
    <source>
        <dbReference type="SAM" id="MobiDB-lite"/>
    </source>
</evidence>
<keyword evidence="4" id="KW-1185">Reference proteome</keyword>
<feature type="transmembrane region" description="Helical" evidence="2">
    <location>
        <begin position="6"/>
        <end position="24"/>
    </location>
</feature>
<feature type="transmembrane region" description="Helical" evidence="2">
    <location>
        <begin position="652"/>
        <end position="678"/>
    </location>
</feature>
<feature type="transmembrane region" description="Helical" evidence="2">
    <location>
        <begin position="460"/>
        <end position="493"/>
    </location>
</feature>
<feature type="transmembrane region" description="Helical" evidence="2">
    <location>
        <begin position="270"/>
        <end position="291"/>
    </location>
</feature>
<feature type="transmembrane region" description="Helical" evidence="2">
    <location>
        <begin position="129"/>
        <end position="150"/>
    </location>
</feature>
<feature type="transmembrane region" description="Helical" evidence="2">
    <location>
        <begin position="500"/>
        <end position="517"/>
    </location>
</feature>
<feature type="transmembrane region" description="Helical" evidence="2">
    <location>
        <begin position="79"/>
        <end position="97"/>
    </location>
</feature>
<dbReference type="GO" id="GO:0004674">
    <property type="term" value="F:protein serine/threonine kinase activity"/>
    <property type="evidence" value="ECO:0007669"/>
    <property type="project" value="UniProtKB-KW"/>
</dbReference>
<dbReference type="RefSeq" id="WP_370440364.1">
    <property type="nucleotide sequence ID" value="NZ_JBGFTU010000004.1"/>
</dbReference>
<feature type="transmembrane region" description="Helical" evidence="2">
    <location>
        <begin position="156"/>
        <end position="179"/>
    </location>
</feature>
<dbReference type="EMBL" id="JBGFTU010000004">
    <property type="protein sequence ID" value="MEZ0164122.1"/>
    <property type="molecule type" value="Genomic_DNA"/>
</dbReference>
<evidence type="ECO:0000313" key="4">
    <source>
        <dbReference type="Proteomes" id="UP001565927"/>
    </source>
</evidence>
<feature type="transmembrane region" description="Helical" evidence="2">
    <location>
        <begin position="583"/>
        <end position="601"/>
    </location>
</feature>
<sequence length="805" mass="83774">MDGRLRAGTAAAVAALPALPALVLRRSRQGRRPDGAASGAASGAARARTRRPAGPDAGAAPGAERPDVRSLRVLHALRVPLVASLVLAVLVPALAALPGHLPGQAVGAVLFATLVPGLPLALALRLPNVLVTAALGVALSFSWALLQGVTALTTGFWHPVGSAWSGSAVAVAATVLVLHRSRPARTRLRALGWPVRPATPWRQRVGGLRAVSVVLLLGAAALWWWGTRVLPLGRVSALGVLPLLGWQVVLAVVVLAVVAVLALRRHRPDHLVLTGVTVLLALVGYTTVAAADGFGSVPTAWVHVGFIEHVSTHGAVPAGVDARFSWPAFWGAGAQLVALAGVPDARSFLALAPLFSALVNLPALLVLGRLVTGSPRWAWAAVLAGMVTNWYQQDYFSPQATALTCYLAVLATCLWLSGVPGSSEPSGTAGAAPSWRDRVAVALRRTPADPTGVSPAASRALLVALVVVVAAIVAAHQLTPLTLLLTLVVFTVTGRARFRALWLLAAVLFAGWFSYGATDFWHGHLAMVLGDVGQVGSSLGAGVAERLTGDPTYQRAQYVRMAWSGLLLLLALAGLSRRRHRPGSLLLAGLALGPFGLLAVQSYGGEVVIRCFLFASPVLAPLAVLALRDLSAPAAVRPRGWGRHRRRGPSPAGSTATATAVAVVPAVALAVVAGLLLVGTRGLNTSFERTAPGLVAASERYFALAGPDDAVATTLEGSGLAPRYPVASANERFLDVDACLSDGFASCFDDDPPEFVLLSSEQEAFGELQQGRPAGWLWRFGDRLTATGYHVAGRWDDALLLQRTP</sequence>
<organism evidence="3 4">
    <name type="scientific">Kineococcus halophytocola</name>
    <dbReference type="NCBI Taxonomy" id="3234027"/>
    <lineage>
        <taxon>Bacteria</taxon>
        <taxon>Bacillati</taxon>
        <taxon>Actinomycetota</taxon>
        <taxon>Actinomycetes</taxon>
        <taxon>Kineosporiales</taxon>
        <taxon>Kineosporiaceae</taxon>
        <taxon>Kineococcus</taxon>
    </lineage>
</organism>
<feature type="transmembrane region" description="Helical" evidence="2">
    <location>
        <begin position="103"/>
        <end position="122"/>
    </location>
</feature>
<feature type="compositionally biased region" description="Low complexity" evidence="1">
    <location>
        <begin position="35"/>
        <end position="63"/>
    </location>
</feature>
<feature type="transmembrane region" description="Helical" evidence="2">
    <location>
        <begin position="245"/>
        <end position="263"/>
    </location>
</feature>
<evidence type="ECO:0000313" key="3">
    <source>
        <dbReference type="EMBL" id="MEZ0164122.1"/>
    </source>
</evidence>
<keyword evidence="3" id="KW-0723">Serine/threonine-protein kinase</keyword>
<keyword evidence="3" id="KW-0808">Transferase</keyword>
<reference evidence="3 4" key="1">
    <citation type="submission" date="2024-07" db="EMBL/GenBank/DDBJ databases">
        <authorList>
            <person name="Thanompreechachai J."/>
            <person name="Duangmal K."/>
        </authorList>
    </citation>
    <scope>NUCLEOTIDE SEQUENCE [LARGE SCALE GENOMIC DNA]</scope>
    <source>
        <strain evidence="3 4">LSe6-4</strain>
    </source>
</reference>